<organism evidence="1 2">
    <name type="scientific">Populus alba x Populus x berolinensis</name>
    <dbReference type="NCBI Taxonomy" id="444605"/>
    <lineage>
        <taxon>Eukaryota</taxon>
        <taxon>Viridiplantae</taxon>
        <taxon>Streptophyta</taxon>
        <taxon>Embryophyta</taxon>
        <taxon>Tracheophyta</taxon>
        <taxon>Spermatophyta</taxon>
        <taxon>Magnoliopsida</taxon>
        <taxon>eudicotyledons</taxon>
        <taxon>Gunneridae</taxon>
        <taxon>Pentapetalae</taxon>
        <taxon>rosids</taxon>
        <taxon>fabids</taxon>
        <taxon>Malpighiales</taxon>
        <taxon>Salicaceae</taxon>
        <taxon>Saliceae</taxon>
        <taxon>Populus</taxon>
    </lineage>
</organism>
<accession>A0AAD6QYB2</accession>
<sequence>MVIITPSGTITWLSNGSTVFFPCTKLEGATRDHKHLSRLYEGRTKRKRNWRSYRLLARLPNA</sequence>
<name>A0AAD6QYB2_9ROSI</name>
<comment type="caution">
    <text evidence="1">The sequence shown here is derived from an EMBL/GenBank/DDBJ whole genome shotgun (WGS) entry which is preliminary data.</text>
</comment>
<dbReference type="EMBL" id="JAQIZT010000005">
    <property type="protein sequence ID" value="KAJ6998904.1"/>
    <property type="molecule type" value="Genomic_DNA"/>
</dbReference>
<reference evidence="1" key="1">
    <citation type="journal article" date="2023" name="Mol. Ecol. Resour.">
        <title>Chromosome-level genome assembly of a triploid poplar Populus alba 'Berolinensis'.</title>
        <authorList>
            <person name="Chen S."/>
            <person name="Yu Y."/>
            <person name="Wang X."/>
            <person name="Wang S."/>
            <person name="Zhang T."/>
            <person name="Zhou Y."/>
            <person name="He R."/>
            <person name="Meng N."/>
            <person name="Wang Y."/>
            <person name="Liu W."/>
            <person name="Liu Z."/>
            <person name="Liu J."/>
            <person name="Guo Q."/>
            <person name="Huang H."/>
            <person name="Sederoff R.R."/>
            <person name="Wang G."/>
            <person name="Qu G."/>
            <person name="Chen S."/>
        </authorList>
    </citation>
    <scope>NUCLEOTIDE SEQUENCE</scope>
    <source>
        <strain evidence="1">SC-2020</strain>
    </source>
</reference>
<dbReference type="Proteomes" id="UP001164929">
    <property type="component" value="Chromosome 5"/>
</dbReference>
<protein>
    <submittedName>
        <fullName evidence="1">Uncharacterized protein</fullName>
    </submittedName>
</protein>
<dbReference type="AlphaFoldDB" id="A0AAD6QYB2"/>
<proteinExistence type="predicted"/>
<evidence type="ECO:0000313" key="1">
    <source>
        <dbReference type="EMBL" id="KAJ6998904.1"/>
    </source>
</evidence>
<keyword evidence="2" id="KW-1185">Reference proteome</keyword>
<gene>
    <name evidence="1" type="ORF">NC653_014913</name>
</gene>
<evidence type="ECO:0000313" key="2">
    <source>
        <dbReference type="Proteomes" id="UP001164929"/>
    </source>
</evidence>